<accession>A0ABQ9YLX7</accession>
<proteinExistence type="inferred from homology"/>
<evidence type="ECO:0000256" key="2">
    <source>
        <dbReference type="SAM" id="MobiDB-lite"/>
    </source>
</evidence>
<evidence type="ECO:0000259" key="3">
    <source>
        <dbReference type="Pfam" id="PF18201"/>
    </source>
</evidence>
<dbReference type="Pfam" id="PF18201">
    <property type="entry name" value="PIH1_CS"/>
    <property type="match status" value="1"/>
</dbReference>
<dbReference type="Proteomes" id="UP001281761">
    <property type="component" value="Unassembled WGS sequence"/>
</dbReference>
<feature type="region of interest" description="Disordered" evidence="2">
    <location>
        <begin position="348"/>
        <end position="372"/>
    </location>
</feature>
<evidence type="ECO:0000313" key="5">
    <source>
        <dbReference type="Proteomes" id="UP001281761"/>
    </source>
</evidence>
<feature type="compositionally biased region" description="Polar residues" evidence="2">
    <location>
        <begin position="66"/>
        <end position="75"/>
    </location>
</feature>
<gene>
    <name evidence="4" type="ORF">BLNAU_65</name>
</gene>
<dbReference type="EMBL" id="JARBJD010000001">
    <property type="protein sequence ID" value="KAK2964765.1"/>
    <property type="molecule type" value="Genomic_DNA"/>
</dbReference>
<dbReference type="PANTHER" id="PTHR22997">
    <property type="entry name" value="PIH1 DOMAIN-CONTAINING PROTEIN 1"/>
    <property type="match status" value="1"/>
</dbReference>
<evidence type="ECO:0000256" key="1">
    <source>
        <dbReference type="ARBA" id="ARBA00008511"/>
    </source>
</evidence>
<comment type="caution">
    <text evidence="4">The sequence shown here is derived from an EMBL/GenBank/DDBJ whole genome shotgun (WGS) entry which is preliminary data.</text>
</comment>
<dbReference type="PANTHER" id="PTHR22997:SF0">
    <property type="entry name" value="PIH1 DOMAIN-CONTAINING PROTEIN 1"/>
    <property type="match status" value="1"/>
</dbReference>
<feature type="region of interest" description="Disordered" evidence="2">
    <location>
        <begin position="60"/>
        <end position="97"/>
    </location>
</feature>
<keyword evidence="5" id="KW-1185">Reference proteome</keyword>
<feature type="compositionally biased region" description="Basic and acidic residues" evidence="2">
    <location>
        <begin position="348"/>
        <end position="357"/>
    </location>
</feature>
<feature type="region of interest" description="Disordered" evidence="2">
    <location>
        <begin position="265"/>
        <end position="302"/>
    </location>
</feature>
<comment type="similarity">
    <text evidence="1">Belongs to the PIH1 family.</text>
</comment>
<dbReference type="InterPro" id="IPR041442">
    <property type="entry name" value="PIH1D1/2/3_CS-like"/>
</dbReference>
<sequence length="387" mass="45259">MTDPILPPRSKNEKVVLTEQEKTRFEECFKDPTFAKMFADYMQEISDPKNLEEYTRMLEETERLNQPETPNNINTVQQKVHVPPKPVEPPPLSKSQKKRLKKAIAKQQQTTPIPTTTAQPKVSIQQPTIPKHRIIESSNFQLQDYTMGNDVNPVRRPESIRVVFELPLCGSAIGIDADIGERHLTLKYPEDSDTLIYATEVKLPYPIIVDGCKAQFDKTTRELSVTCPVQAPPKQHIPNSLNFTPKEAATEVITMDDMEKQRQEYNKRVRQENEEREAENQKIREEEERTQRAMEAAEKKQREELEIQRRLDDERIRLEKIRLEKEEKARQLEEEARKNRQVEKFIQAEEDKLREQQAEQSSERQLTQPTLFSQGLKNTELFQLDDL</sequence>
<reference evidence="4 5" key="1">
    <citation type="journal article" date="2022" name="bioRxiv">
        <title>Genomics of Preaxostyla Flagellates Illuminates Evolutionary Transitions and the Path Towards Mitochondrial Loss.</title>
        <authorList>
            <person name="Novak L.V.F."/>
            <person name="Treitli S.C."/>
            <person name="Pyrih J."/>
            <person name="Halakuc P."/>
            <person name="Pipaliya S.V."/>
            <person name="Vacek V."/>
            <person name="Brzon O."/>
            <person name="Soukal P."/>
            <person name="Eme L."/>
            <person name="Dacks J.B."/>
            <person name="Karnkowska A."/>
            <person name="Elias M."/>
            <person name="Hampl V."/>
        </authorList>
    </citation>
    <scope>NUCLEOTIDE SEQUENCE [LARGE SCALE GENOMIC DNA]</scope>
    <source>
        <strain evidence="4">NAU3</strain>
        <tissue evidence="4">Gut</tissue>
    </source>
</reference>
<dbReference type="InterPro" id="IPR050734">
    <property type="entry name" value="PIH1/Kintoun_subfamily"/>
</dbReference>
<protein>
    <submittedName>
        <fullName evidence="4">Pre-RNA processing PIH1/Nop17</fullName>
    </submittedName>
</protein>
<feature type="compositionally biased region" description="Pro residues" evidence="2">
    <location>
        <begin position="83"/>
        <end position="92"/>
    </location>
</feature>
<name>A0ABQ9YLX7_9EUKA</name>
<organism evidence="4 5">
    <name type="scientific">Blattamonas nauphoetae</name>
    <dbReference type="NCBI Taxonomy" id="2049346"/>
    <lineage>
        <taxon>Eukaryota</taxon>
        <taxon>Metamonada</taxon>
        <taxon>Preaxostyla</taxon>
        <taxon>Oxymonadida</taxon>
        <taxon>Blattamonas</taxon>
    </lineage>
</organism>
<evidence type="ECO:0000313" key="4">
    <source>
        <dbReference type="EMBL" id="KAK2964765.1"/>
    </source>
</evidence>
<feature type="domain" description="PIH1D1/2/3 CS-like" evidence="3">
    <location>
        <begin position="128"/>
        <end position="230"/>
    </location>
</feature>